<evidence type="ECO:0000256" key="2">
    <source>
        <dbReference type="SAM" id="SignalP"/>
    </source>
</evidence>
<dbReference type="RefSeq" id="WP_169456855.1">
    <property type="nucleotide sequence ID" value="NZ_CP051774.1"/>
</dbReference>
<keyword evidence="4" id="KW-1185">Reference proteome</keyword>
<reference evidence="3 4" key="1">
    <citation type="submission" date="2020-04" db="EMBL/GenBank/DDBJ databases">
        <title>Luteolibacter sp. G-1-1-1 isolated from soil.</title>
        <authorList>
            <person name="Dahal R.H."/>
        </authorList>
    </citation>
    <scope>NUCLEOTIDE SEQUENCE [LARGE SCALE GENOMIC DNA]</scope>
    <source>
        <strain evidence="3 4">G-1-1-1</strain>
    </source>
</reference>
<dbReference type="AlphaFoldDB" id="A0A858RPU2"/>
<accession>A0A858RPU2</accession>
<keyword evidence="1" id="KW-0472">Membrane</keyword>
<feature type="signal peptide" evidence="2">
    <location>
        <begin position="1"/>
        <end position="21"/>
    </location>
</feature>
<organism evidence="3 4">
    <name type="scientific">Luteolibacter luteus</name>
    <dbReference type="NCBI Taxonomy" id="2728835"/>
    <lineage>
        <taxon>Bacteria</taxon>
        <taxon>Pseudomonadati</taxon>
        <taxon>Verrucomicrobiota</taxon>
        <taxon>Verrucomicrobiia</taxon>
        <taxon>Verrucomicrobiales</taxon>
        <taxon>Verrucomicrobiaceae</taxon>
        <taxon>Luteolibacter</taxon>
    </lineage>
</organism>
<keyword evidence="1" id="KW-1133">Transmembrane helix</keyword>
<evidence type="ECO:0000256" key="1">
    <source>
        <dbReference type="SAM" id="Phobius"/>
    </source>
</evidence>
<dbReference type="KEGG" id="luo:HHL09_22140"/>
<protein>
    <recommendedName>
        <fullName evidence="5">PEP-CTERM sorting domain-containing protein</fullName>
    </recommendedName>
</protein>
<gene>
    <name evidence="3" type="ORF">HHL09_22140</name>
</gene>
<evidence type="ECO:0000313" key="4">
    <source>
        <dbReference type="Proteomes" id="UP000501812"/>
    </source>
</evidence>
<keyword evidence="1" id="KW-0812">Transmembrane</keyword>
<keyword evidence="2" id="KW-0732">Signal</keyword>
<name>A0A858RPU2_9BACT</name>
<dbReference type="EMBL" id="CP051774">
    <property type="protein sequence ID" value="QJE98369.1"/>
    <property type="molecule type" value="Genomic_DNA"/>
</dbReference>
<proteinExistence type="predicted"/>
<dbReference type="Proteomes" id="UP000501812">
    <property type="component" value="Chromosome"/>
</dbReference>
<feature type="chain" id="PRO_5032425976" description="PEP-CTERM sorting domain-containing protein" evidence="2">
    <location>
        <begin position="22"/>
        <end position="74"/>
    </location>
</feature>
<sequence length="74" mass="7767">MKPRILSCALALLMLPGIGAASENEGEKKGLTAEADPLPETGSTNFRVDLTTIPEPAVALLGSIGLLILLLRRK</sequence>
<feature type="transmembrane region" description="Helical" evidence="1">
    <location>
        <begin position="53"/>
        <end position="71"/>
    </location>
</feature>
<evidence type="ECO:0000313" key="3">
    <source>
        <dbReference type="EMBL" id="QJE98369.1"/>
    </source>
</evidence>
<evidence type="ECO:0008006" key="5">
    <source>
        <dbReference type="Google" id="ProtNLM"/>
    </source>
</evidence>